<gene>
    <name evidence="1" type="ORF">ETSY1_24585</name>
</gene>
<evidence type="ECO:0000313" key="2">
    <source>
        <dbReference type="Proteomes" id="UP000019141"/>
    </source>
</evidence>
<protein>
    <submittedName>
        <fullName evidence="1">Uncharacterized protein</fullName>
    </submittedName>
</protein>
<proteinExistence type="predicted"/>
<dbReference type="AlphaFoldDB" id="W4LGV4"/>
<dbReference type="HOGENOM" id="CLU_1727985_0_0_7"/>
<dbReference type="EMBL" id="AZHW01000724">
    <property type="protein sequence ID" value="ETW96940.1"/>
    <property type="molecule type" value="Genomic_DNA"/>
</dbReference>
<organism evidence="1 2">
    <name type="scientific">Entotheonella factor</name>
    <dbReference type="NCBI Taxonomy" id="1429438"/>
    <lineage>
        <taxon>Bacteria</taxon>
        <taxon>Pseudomonadati</taxon>
        <taxon>Nitrospinota/Tectimicrobiota group</taxon>
        <taxon>Candidatus Tectimicrobiota</taxon>
        <taxon>Candidatus Entotheonellia</taxon>
        <taxon>Candidatus Entotheonellales</taxon>
        <taxon>Candidatus Entotheonellaceae</taxon>
        <taxon>Candidatus Entotheonella</taxon>
    </lineage>
</organism>
<comment type="caution">
    <text evidence="1">The sequence shown here is derived from an EMBL/GenBank/DDBJ whole genome shotgun (WGS) entry which is preliminary data.</text>
</comment>
<dbReference type="Proteomes" id="UP000019141">
    <property type="component" value="Unassembled WGS sequence"/>
</dbReference>
<keyword evidence="2" id="KW-1185">Reference proteome</keyword>
<evidence type="ECO:0000313" key="1">
    <source>
        <dbReference type="EMBL" id="ETW96940.1"/>
    </source>
</evidence>
<accession>W4LGV4</accession>
<sequence length="151" mass="17774">MIDEKYTEETLLIFLKSHPELSLYPDFPPKTFRFGEDTFHQVKTDRWQGFYDWLRDETENIIGLRYWLFEKIDPRLPLLTSLPYINSDQEEGFIEIYFFDSRSYVQANSDDQDFGNQGIFLSDQGLIALAFDISTFTKAELDALKQSMQVG</sequence>
<name>W4LGV4_ENTF1</name>
<reference evidence="1 2" key="1">
    <citation type="journal article" date="2014" name="Nature">
        <title>An environmental bacterial taxon with a large and distinct metabolic repertoire.</title>
        <authorList>
            <person name="Wilson M.C."/>
            <person name="Mori T."/>
            <person name="Ruckert C."/>
            <person name="Uria A.R."/>
            <person name="Helf M.J."/>
            <person name="Takada K."/>
            <person name="Gernert C."/>
            <person name="Steffens U.A."/>
            <person name="Heycke N."/>
            <person name="Schmitt S."/>
            <person name="Rinke C."/>
            <person name="Helfrich E.J."/>
            <person name="Brachmann A.O."/>
            <person name="Gurgui C."/>
            <person name="Wakimoto T."/>
            <person name="Kracht M."/>
            <person name="Crusemann M."/>
            <person name="Hentschel U."/>
            <person name="Abe I."/>
            <person name="Matsunaga S."/>
            <person name="Kalinowski J."/>
            <person name="Takeyama H."/>
            <person name="Piel J."/>
        </authorList>
    </citation>
    <scope>NUCLEOTIDE SEQUENCE [LARGE SCALE GENOMIC DNA]</scope>
    <source>
        <strain evidence="2">TSY1</strain>
    </source>
</reference>